<dbReference type="EC" id="5.3.99.10" evidence="2"/>
<protein>
    <submittedName>
        <fullName evidence="2">Thiazole tautomerase TenI</fullName>
        <ecNumber evidence="2">5.3.99.10</ecNumber>
    </submittedName>
</protein>
<evidence type="ECO:0000256" key="1">
    <source>
        <dbReference type="SAM" id="MobiDB-lite"/>
    </source>
</evidence>
<feature type="compositionally biased region" description="Basic residues" evidence="1">
    <location>
        <begin position="24"/>
        <end position="38"/>
    </location>
</feature>
<feature type="compositionally biased region" description="Basic residues" evidence="1">
    <location>
        <begin position="130"/>
        <end position="160"/>
    </location>
</feature>
<sequence length="186" mass="19691">DPEAGRAHRPLAAAAGPGAGAHDRRVRRSRARGGRRPGARPVAAGPRGTRRGAGADPRPDRAVVADPGPLRARPPPQRGPGAAARGCLGPQLPRPRRRPASGRARRLVGDAVAVRREPEQARARAGAASRRLRRPPGPRPRPRRDRRGQRGGRRRRGRPRGGRDGSGDAGGRPRGRGRRPPGGGRV</sequence>
<feature type="compositionally biased region" description="Low complexity" evidence="1">
    <location>
        <begin position="39"/>
        <end position="56"/>
    </location>
</feature>
<evidence type="ECO:0000313" key="2">
    <source>
        <dbReference type="EMBL" id="CAA9375438.1"/>
    </source>
</evidence>
<feature type="compositionally biased region" description="Basic and acidic residues" evidence="1">
    <location>
        <begin position="113"/>
        <end position="122"/>
    </location>
</feature>
<dbReference type="EMBL" id="CADCUM010000056">
    <property type="protein sequence ID" value="CAA9375438.1"/>
    <property type="molecule type" value="Genomic_DNA"/>
</dbReference>
<reference evidence="2" key="1">
    <citation type="submission" date="2020-02" db="EMBL/GenBank/DDBJ databases">
        <authorList>
            <person name="Meier V. D."/>
        </authorList>
    </citation>
    <scope>NUCLEOTIDE SEQUENCE</scope>
    <source>
        <strain evidence="2">AVDCRST_MAG32</strain>
    </source>
</reference>
<feature type="non-terminal residue" evidence="2">
    <location>
        <position position="1"/>
    </location>
</feature>
<accession>A0A6J4N7Q7</accession>
<feature type="compositionally biased region" description="Basic residues" evidence="1">
    <location>
        <begin position="94"/>
        <end position="106"/>
    </location>
</feature>
<dbReference type="AlphaFoldDB" id="A0A6J4N7Q7"/>
<feature type="region of interest" description="Disordered" evidence="1">
    <location>
        <begin position="1"/>
        <end position="186"/>
    </location>
</feature>
<dbReference type="GO" id="GO:0016853">
    <property type="term" value="F:isomerase activity"/>
    <property type="evidence" value="ECO:0007669"/>
    <property type="project" value="UniProtKB-KW"/>
</dbReference>
<keyword evidence="2" id="KW-0413">Isomerase</keyword>
<name>A0A6J4N7Q7_9ACTN</name>
<feature type="non-terminal residue" evidence="2">
    <location>
        <position position="186"/>
    </location>
</feature>
<gene>
    <name evidence="2" type="ORF">AVDCRST_MAG32-1140</name>
</gene>
<organism evidence="2">
    <name type="scientific">uncultured Nocardioides sp</name>
    <dbReference type="NCBI Taxonomy" id="198441"/>
    <lineage>
        <taxon>Bacteria</taxon>
        <taxon>Bacillati</taxon>
        <taxon>Actinomycetota</taxon>
        <taxon>Actinomycetes</taxon>
        <taxon>Propionibacteriales</taxon>
        <taxon>Nocardioidaceae</taxon>
        <taxon>Nocardioides</taxon>
        <taxon>environmental samples</taxon>
    </lineage>
</organism>
<proteinExistence type="predicted"/>